<evidence type="ECO:0000256" key="1">
    <source>
        <dbReference type="SAM" id="Phobius"/>
    </source>
</evidence>
<accession>A0A455SGI9</accession>
<keyword evidence="1" id="KW-0812">Transmembrane</keyword>
<sequence length="138" mass="15735">MWKKGCRRLNVPVSLPESTLTRLYEQLEGWPAGLRLWARRWQSGEVLSRPLLDYVRTEVVQRLPESLLRSLEQICLLSRLNAAFVFLAMVLALLFLLPGSDTKIFLARNSLIPGVFGLLLLLSLALPRSIIFYSVLKL</sequence>
<feature type="transmembrane region" description="Helical" evidence="1">
    <location>
        <begin position="111"/>
        <end position="136"/>
    </location>
</feature>
<dbReference type="EMBL" id="AP019376">
    <property type="protein sequence ID" value="BBH86640.1"/>
    <property type="molecule type" value="Genomic_DNA"/>
</dbReference>
<dbReference type="AlphaFoldDB" id="A0A455SGI9"/>
<protein>
    <submittedName>
        <fullName evidence="2">Uncharacterized protein</fullName>
    </submittedName>
</protein>
<name>A0A455SGI9_9CHLR</name>
<organism evidence="2">
    <name type="scientific">Thermosporothrix sp. COM3</name>
    <dbReference type="NCBI Taxonomy" id="2490863"/>
    <lineage>
        <taxon>Bacteria</taxon>
        <taxon>Bacillati</taxon>
        <taxon>Chloroflexota</taxon>
        <taxon>Ktedonobacteria</taxon>
        <taxon>Ktedonobacterales</taxon>
        <taxon>Thermosporotrichaceae</taxon>
        <taxon>Thermosporothrix</taxon>
    </lineage>
</organism>
<gene>
    <name evidence="2" type="ORF">KTC_13910</name>
</gene>
<proteinExistence type="predicted"/>
<reference evidence="2" key="1">
    <citation type="submission" date="2018-12" db="EMBL/GenBank/DDBJ databases">
        <title>Novel natural products biosynthetic potential of the class Ktedonobacteria.</title>
        <authorList>
            <person name="Zheng Y."/>
            <person name="Saitou A."/>
            <person name="Wang C.M."/>
            <person name="Toyoda A."/>
            <person name="Minakuchi Y."/>
            <person name="Sekiguchi Y."/>
            <person name="Ueda K."/>
            <person name="Takano H."/>
            <person name="Sakai Y."/>
            <person name="Yokota A."/>
            <person name="Yabe S."/>
        </authorList>
    </citation>
    <scope>NUCLEOTIDE SEQUENCE</scope>
    <source>
        <strain evidence="2">COM3</strain>
    </source>
</reference>
<keyword evidence="1" id="KW-1133">Transmembrane helix</keyword>
<keyword evidence="1" id="KW-0472">Membrane</keyword>
<evidence type="ECO:0000313" key="2">
    <source>
        <dbReference type="EMBL" id="BBH86640.1"/>
    </source>
</evidence>
<feature type="transmembrane region" description="Helical" evidence="1">
    <location>
        <begin position="76"/>
        <end position="99"/>
    </location>
</feature>